<evidence type="ECO:0000259" key="4">
    <source>
        <dbReference type="SMART" id="SM00861"/>
    </source>
</evidence>
<protein>
    <submittedName>
        <fullName evidence="5">2-oxoisovalerate dehydrogenase subunit beta</fullName>
    </submittedName>
    <submittedName>
        <fullName evidence="6">Alpha-ketoacid dehydrogenase subunit beta</fullName>
    </submittedName>
</protein>
<dbReference type="InterPro" id="IPR009014">
    <property type="entry name" value="Transketo_C/PFOR_II"/>
</dbReference>
<reference evidence="5 7" key="1">
    <citation type="submission" date="2016-01" db="EMBL/GenBank/DDBJ databases">
        <authorList>
            <person name="Oliw E.H."/>
        </authorList>
    </citation>
    <scope>NUCLEOTIDE SEQUENCE [LARGE SCALE GENOMIC DNA]</scope>
    <source>
        <strain evidence="5 7">KA00635</strain>
    </source>
</reference>
<evidence type="ECO:0000256" key="2">
    <source>
        <dbReference type="ARBA" id="ARBA00023002"/>
    </source>
</evidence>
<dbReference type="KEGG" id="acg:AWM71_06355"/>
<dbReference type="InterPro" id="IPR033248">
    <property type="entry name" value="Transketolase_C"/>
</dbReference>
<evidence type="ECO:0000256" key="1">
    <source>
        <dbReference type="ARBA" id="ARBA00001964"/>
    </source>
</evidence>
<dbReference type="SMART" id="SM00861">
    <property type="entry name" value="Transket_pyr"/>
    <property type="match status" value="1"/>
</dbReference>
<dbReference type="PANTHER" id="PTHR43257">
    <property type="entry name" value="PYRUVATE DEHYDROGENASE E1 COMPONENT BETA SUBUNIT"/>
    <property type="match status" value="1"/>
</dbReference>
<dbReference type="SUPFAM" id="SSF52922">
    <property type="entry name" value="TK C-terminal domain-like"/>
    <property type="match status" value="1"/>
</dbReference>
<dbReference type="RefSeq" id="WP_060777170.1">
    <property type="nucleotide sequence ID" value="NZ_CP014159.1"/>
</dbReference>
<organism evidence="5 7">
    <name type="scientific">Aerococcus christensenii</name>
    <dbReference type="NCBI Taxonomy" id="87541"/>
    <lineage>
        <taxon>Bacteria</taxon>
        <taxon>Bacillati</taxon>
        <taxon>Bacillota</taxon>
        <taxon>Bacilli</taxon>
        <taxon>Lactobacillales</taxon>
        <taxon>Aerococcaceae</taxon>
        <taxon>Aerococcus</taxon>
    </lineage>
</organism>
<dbReference type="AlphaFoldDB" id="A0A0X8F8Y5"/>
<dbReference type="InterPro" id="IPR005475">
    <property type="entry name" value="Transketolase-like_Pyr-bd"/>
</dbReference>
<dbReference type="STRING" id="87541.AWM71_06355"/>
<dbReference type="GO" id="GO:0016491">
    <property type="term" value="F:oxidoreductase activity"/>
    <property type="evidence" value="ECO:0007669"/>
    <property type="project" value="UniProtKB-KW"/>
</dbReference>
<sequence>MTEMTYLQAINRGIDEEMARDDKVVIFGEDVGGVKGGVFGISKGLAEKYGDDRCFNSPLTEIAIGGLAVGLGLRGYRAIGEFQFADYILPAVNQICSEAARMRYRTKGDWTTPIVFRAPYGGGVRGGFYHSQSSEKVFAGQPGLRVVTPSTVYDAKGMIKSAIRSDDPVLFYEHKRLYRLLKEDIPEEEYTVPIDKANVVREGDDMTVIGYGLVLHHALKAAERLAEEDGIETEVVDVRSLYPLDRETLVNAAKKTGKVLLISEDNEEGAVINDIAAIIAEEALFDLDAPIKRLAGPNVPAMGYAINLEREFLVNEERVYDAMKELSEF</sequence>
<dbReference type="EMBL" id="LSCQ01000012">
    <property type="protein sequence ID" value="KXB38082.1"/>
    <property type="molecule type" value="Genomic_DNA"/>
</dbReference>
<keyword evidence="8" id="KW-1185">Reference proteome</keyword>
<evidence type="ECO:0000313" key="6">
    <source>
        <dbReference type="EMBL" id="PKY91524.1"/>
    </source>
</evidence>
<keyword evidence="3" id="KW-0786">Thiamine pyrophosphate</keyword>
<dbReference type="Gene3D" id="3.40.50.970">
    <property type="match status" value="1"/>
</dbReference>
<dbReference type="Proteomes" id="UP000234775">
    <property type="component" value="Unassembled WGS sequence"/>
</dbReference>
<proteinExistence type="predicted"/>
<evidence type="ECO:0000313" key="8">
    <source>
        <dbReference type="Proteomes" id="UP000234775"/>
    </source>
</evidence>
<dbReference type="FunFam" id="3.40.50.970:FF:000001">
    <property type="entry name" value="Pyruvate dehydrogenase E1 beta subunit"/>
    <property type="match status" value="1"/>
</dbReference>
<reference evidence="6 8" key="2">
    <citation type="submission" date="2017-12" db="EMBL/GenBank/DDBJ databases">
        <title>Phylogenetic diversity of female urinary microbiome.</title>
        <authorList>
            <person name="Thomas-White K."/>
            <person name="Wolfe A.J."/>
        </authorList>
    </citation>
    <scope>NUCLEOTIDE SEQUENCE [LARGE SCALE GENOMIC DNA]</scope>
    <source>
        <strain evidence="6 8">UMB0844</strain>
    </source>
</reference>
<dbReference type="InterPro" id="IPR029061">
    <property type="entry name" value="THDP-binding"/>
</dbReference>
<feature type="domain" description="Transketolase-like pyrimidine-binding" evidence="4">
    <location>
        <begin position="4"/>
        <end position="180"/>
    </location>
</feature>
<dbReference type="EMBL" id="PKGZ01000002">
    <property type="protein sequence ID" value="PKY91524.1"/>
    <property type="molecule type" value="Genomic_DNA"/>
</dbReference>
<dbReference type="Proteomes" id="UP000070422">
    <property type="component" value="Unassembled WGS sequence"/>
</dbReference>
<evidence type="ECO:0000256" key="3">
    <source>
        <dbReference type="ARBA" id="ARBA00023052"/>
    </source>
</evidence>
<name>A0A0X8F8Y5_9LACT</name>
<comment type="caution">
    <text evidence="5">The sequence shown here is derived from an EMBL/GenBank/DDBJ whole genome shotgun (WGS) entry which is preliminary data.</text>
</comment>
<dbReference type="Gene3D" id="3.40.50.920">
    <property type="match status" value="1"/>
</dbReference>
<dbReference type="Pfam" id="PF02779">
    <property type="entry name" value="Transket_pyr"/>
    <property type="match status" value="1"/>
</dbReference>
<evidence type="ECO:0000313" key="7">
    <source>
        <dbReference type="Proteomes" id="UP000070422"/>
    </source>
</evidence>
<dbReference type="SUPFAM" id="SSF52518">
    <property type="entry name" value="Thiamin diphosphate-binding fold (THDP-binding)"/>
    <property type="match status" value="1"/>
</dbReference>
<dbReference type="CDD" id="cd07036">
    <property type="entry name" value="TPP_PYR_E1-PDHc-beta_like"/>
    <property type="match status" value="1"/>
</dbReference>
<dbReference type="PATRIC" id="fig|87541.4.peg.143"/>
<dbReference type="FunFam" id="3.40.50.920:FF:000001">
    <property type="entry name" value="Pyruvate dehydrogenase E1 beta subunit"/>
    <property type="match status" value="1"/>
</dbReference>
<keyword evidence="2" id="KW-0560">Oxidoreductase</keyword>
<accession>A0A0X8F8Y5</accession>
<dbReference type="PANTHER" id="PTHR43257:SF2">
    <property type="entry name" value="PYRUVATE DEHYDROGENASE E1 COMPONENT SUBUNIT BETA"/>
    <property type="match status" value="1"/>
</dbReference>
<gene>
    <name evidence="6" type="ORF">CYJ27_02275</name>
    <name evidence="5" type="ORF">HMPREF3187_00145</name>
</gene>
<comment type="cofactor">
    <cofactor evidence="1">
        <name>thiamine diphosphate</name>
        <dbReference type="ChEBI" id="CHEBI:58937"/>
    </cofactor>
</comment>
<dbReference type="OrthoDB" id="9771835at2"/>
<evidence type="ECO:0000313" key="5">
    <source>
        <dbReference type="EMBL" id="KXB38082.1"/>
    </source>
</evidence>
<dbReference type="Pfam" id="PF02780">
    <property type="entry name" value="Transketolase_C"/>
    <property type="match status" value="1"/>
</dbReference>